<sequence>MVPRNSVETLIVTRPQDPLDLPLLSVDITGVPSSSLVLPLSTAPSPARIAFLNRSSTGAFSLMTPSTMLPRSRPSLARPLKLATPCCPTASPLLGTRLVAILLPATDAHQHEDQSFWDDIEEEPRSLDPLGLQQVVPANSPWIWGLNYGLSNQQVIQEFMSLTNLSACFLMQGVHPCDKRRSVSEYQFLFSTVDFLLTNSDEDIWWKANVRETKEELAAKGIKFMNWLWTRNEKEIAIVTHCGIFMTGSIVLTTNYPGKIPPGLDLPSDLSDENLPK</sequence>
<gene>
    <name evidence="1" type="ORF">Ahy_Scaffold6g108198</name>
</gene>
<accession>A0A444WPS3</accession>
<dbReference type="AlphaFoldDB" id="A0A444WPS3"/>
<proteinExistence type="predicted"/>
<name>A0A444WPS3_ARAHY</name>
<reference evidence="1 2" key="1">
    <citation type="submission" date="2019-01" db="EMBL/GenBank/DDBJ databases">
        <title>Sequencing of cultivated peanut Arachis hypogaea provides insights into genome evolution and oil improvement.</title>
        <authorList>
            <person name="Chen X."/>
        </authorList>
    </citation>
    <scope>NUCLEOTIDE SEQUENCE [LARGE SCALE GENOMIC DNA]</scope>
    <source>
        <strain evidence="2">cv. Fuhuasheng</strain>
        <tissue evidence="1">Leaves</tissue>
    </source>
</reference>
<comment type="caution">
    <text evidence="1">The sequence shown here is derived from an EMBL/GenBank/DDBJ whole genome shotgun (WGS) entry which is preliminary data.</text>
</comment>
<keyword evidence="2" id="KW-1185">Reference proteome</keyword>
<evidence type="ECO:0000313" key="1">
    <source>
        <dbReference type="EMBL" id="RYQ79451.1"/>
    </source>
</evidence>
<protein>
    <submittedName>
        <fullName evidence="1">Uncharacterized protein</fullName>
    </submittedName>
</protein>
<evidence type="ECO:0000313" key="2">
    <source>
        <dbReference type="Proteomes" id="UP000289738"/>
    </source>
</evidence>
<dbReference type="EMBL" id="SDMP01000026">
    <property type="protein sequence ID" value="RYQ79451.1"/>
    <property type="molecule type" value="Genomic_DNA"/>
</dbReference>
<dbReference type="Proteomes" id="UP000289738">
    <property type="component" value="Unassembled WGS sequence"/>
</dbReference>
<organism evidence="1 2">
    <name type="scientific">Arachis hypogaea</name>
    <name type="common">Peanut</name>
    <dbReference type="NCBI Taxonomy" id="3818"/>
    <lineage>
        <taxon>Eukaryota</taxon>
        <taxon>Viridiplantae</taxon>
        <taxon>Streptophyta</taxon>
        <taxon>Embryophyta</taxon>
        <taxon>Tracheophyta</taxon>
        <taxon>Spermatophyta</taxon>
        <taxon>Magnoliopsida</taxon>
        <taxon>eudicotyledons</taxon>
        <taxon>Gunneridae</taxon>
        <taxon>Pentapetalae</taxon>
        <taxon>rosids</taxon>
        <taxon>fabids</taxon>
        <taxon>Fabales</taxon>
        <taxon>Fabaceae</taxon>
        <taxon>Papilionoideae</taxon>
        <taxon>50 kb inversion clade</taxon>
        <taxon>dalbergioids sensu lato</taxon>
        <taxon>Dalbergieae</taxon>
        <taxon>Pterocarpus clade</taxon>
        <taxon>Arachis</taxon>
    </lineage>
</organism>